<name>A0AAV4RV38_CAEEX</name>
<feature type="signal peptide" evidence="1">
    <location>
        <begin position="1"/>
        <end position="19"/>
    </location>
</feature>
<organism evidence="2 3">
    <name type="scientific">Caerostris extrusa</name>
    <name type="common">Bark spider</name>
    <name type="synonym">Caerostris bankana</name>
    <dbReference type="NCBI Taxonomy" id="172846"/>
    <lineage>
        <taxon>Eukaryota</taxon>
        <taxon>Metazoa</taxon>
        <taxon>Ecdysozoa</taxon>
        <taxon>Arthropoda</taxon>
        <taxon>Chelicerata</taxon>
        <taxon>Arachnida</taxon>
        <taxon>Araneae</taxon>
        <taxon>Araneomorphae</taxon>
        <taxon>Entelegynae</taxon>
        <taxon>Araneoidea</taxon>
        <taxon>Araneidae</taxon>
        <taxon>Caerostris</taxon>
    </lineage>
</organism>
<reference evidence="2 3" key="1">
    <citation type="submission" date="2021-06" db="EMBL/GenBank/DDBJ databases">
        <title>Caerostris extrusa draft genome.</title>
        <authorList>
            <person name="Kono N."/>
            <person name="Arakawa K."/>
        </authorList>
    </citation>
    <scope>NUCLEOTIDE SEQUENCE [LARGE SCALE GENOMIC DNA]</scope>
</reference>
<dbReference type="EMBL" id="BPLR01008307">
    <property type="protein sequence ID" value="GIY23748.1"/>
    <property type="molecule type" value="Genomic_DNA"/>
</dbReference>
<comment type="caution">
    <text evidence="2">The sequence shown here is derived from an EMBL/GenBank/DDBJ whole genome shotgun (WGS) entry which is preliminary data.</text>
</comment>
<evidence type="ECO:0000313" key="2">
    <source>
        <dbReference type="EMBL" id="GIY23748.1"/>
    </source>
</evidence>
<keyword evidence="3" id="KW-1185">Reference proteome</keyword>
<sequence length="193" mass="22339">MNFTLTWSAKLFLLRISTAFNCVFLLSVKSCSPPRLSNSQWNFIMERAKRDFSDPWSFEECQRTVPNRSPSRTTEQEKKLADCDANNREKGCQCPISGFINRRQKVGRKVGPTMSSASISTFDDIECCDYLQTESYVVIRQDGRAVIRSLKTENLWVRRPIIRSRNRIFSFLINPLPLVPPPPKWGRDNNRSL</sequence>
<evidence type="ECO:0000313" key="3">
    <source>
        <dbReference type="Proteomes" id="UP001054945"/>
    </source>
</evidence>
<gene>
    <name evidence="2" type="ORF">CEXT_669351</name>
</gene>
<proteinExistence type="predicted"/>
<protein>
    <submittedName>
        <fullName evidence="2">Uncharacterized protein</fullName>
    </submittedName>
</protein>
<dbReference type="AlphaFoldDB" id="A0AAV4RV38"/>
<keyword evidence="1" id="KW-0732">Signal</keyword>
<dbReference type="Proteomes" id="UP001054945">
    <property type="component" value="Unassembled WGS sequence"/>
</dbReference>
<evidence type="ECO:0000256" key="1">
    <source>
        <dbReference type="SAM" id="SignalP"/>
    </source>
</evidence>
<feature type="chain" id="PRO_5043450328" evidence="1">
    <location>
        <begin position="20"/>
        <end position="193"/>
    </location>
</feature>
<accession>A0AAV4RV38</accession>